<dbReference type="RefSeq" id="WP_290248157.1">
    <property type="nucleotide sequence ID" value="NZ_JAUFQT010000001.1"/>
</dbReference>
<feature type="domain" description="Bacterial bifunctional deaminase-reductase C-terminal" evidence="1">
    <location>
        <begin position="4"/>
        <end position="168"/>
    </location>
</feature>
<proteinExistence type="predicted"/>
<dbReference type="InterPro" id="IPR024072">
    <property type="entry name" value="DHFR-like_dom_sf"/>
</dbReference>
<protein>
    <submittedName>
        <fullName evidence="2">Dihydrofolate reductase family protein</fullName>
    </submittedName>
</protein>
<evidence type="ECO:0000259" key="1">
    <source>
        <dbReference type="Pfam" id="PF01872"/>
    </source>
</evidence>
<accession>A0ABV5J7L6</accession>
<dbReference type="Proteomes" id="UP001589654">
    <property type="component" value="Unassembled WGS sequence"/>
</dbReference>
<dbReference type="EMBL" id="JBHMEW010000064">
    <property type="protein sequence ID" value="MFB9212820.1"/>
    <property type="molecule type" value="Genomic_DNA"/>
</dbReference>
<name>A0ABV5J7L6_9BACT</name>
<evidence type="ECO:0000313" key="2">
    <source>
        <dbReference type="EMBL" id="MFB9212820.1"/>
    </source>
</evidence>
<dbReference type="PANTHER" id="PTHR38011">
    <property type="entry name" value="DIHYDROFOLATE REDUCTASE FAMILY PROTEIN (AFU_ORTHOLOGUE AFUA_8G06820)"/>
    <property type="match status" value="1"/>
</dbReference>
<sequence>MSRRVILYIAMSLDGYIAKDEGNIDFLNKVDVPGEDYGYEDFQRNVDTVIWGRKTYDKLLSFNIPFPHKDKKCFVLSRNQKGKNEDVEFYGGGLKELISKLKSQKGMDIYCDGGGEAVFGLLKEKLIDRMIVSVIPYLVGKGVRLFKDGRPEQDIELIKSVAYPSGLVQLWYEVK</sequence>
<keyword evidence="3" id="KW-1185">Reference proteome</keyword>
<gene>
    <name evidence="2" type="ORF">ACFFUR_13475</name>
</gene>
<dbReference type="SUPFAM" id="SSF53597">
    <property type="entry name" value="Dihydrofolate reductase-like"/>
    <property type="match status" value="1"/>
</dbReference>
<dbReference type="InterPro" id="IPR002734">
    <property type="entry name" value="RibDG_C"/>
</dbReference>
<dbReference type="PANTHER" id="PTHR38011:SF11">
    <property type="entry name" value="2,5-DIAMINO-6-RIBOSYLAMINO-4(3H)-PYRIMIDINONE 5'-PHOSPHATE REDUCTASE"/>
    <property type="match status" value="1"/>
</dbReference>
<dbReference type="InterPro" id="IPR050765">
    <property type="entry name" value="Riboflavin_Biosynth_HTPR"/>
</dbReference>
<evidence type="ECO:0000313" key="3">
    <source>
        <dbReference type="Proteomes" id="UP001589654"/>
    </source>
</evidence>
<dbReference type="Gene3D" id="3.40.430.10">
    <property type="entry name" value="Dihydrofolate Reductase, subunit A"/>
    <property type="match status" value="1"/>
</dbReference>
<reference evidence="2 3" key="1">
    <citation type="submission" date="2024-09" db="EMBL/GenBank/DDBJ databases">
        <authorList>
            <person name="Sun Q."/>
            <person name="Mori K."/>
        </authorList>
    </citation>
    <scope>NUCLEOTIDE SEQUENCE [LARGE SCALE GENOMIC DNA]</scope>
    <source>
        <strain evidence="2 3">CECT 7682</strain>
    </source>
</reference>
<organism evidence="2 3">
    <name type="scientific">Echinicola jeungdonensis</name>
    <dbReference type="NCBI Taxonomy" id="709343"/>
    <lineage>
        <taxon>Bacteria</taxon>
        <taxon>Pseudomonadati</taxon>
        <taxon>Bacteroidota</taxon>
        <taxon>Cytophagia</taxon>
        <taxon>Cytophagales</taxon>
        <taxon>Cyclobacteriaceae</taxon>
        <taxon>Echinicola</taxon>
    </lineage>
</organism>
<comment type="caution">
    <text evidence="2">The sequence shown here is derived from an EMBL/GenBank/DDBJ whole genome shotgun (WGS) entry which is preliminary data.</text>
</comment>
<dbReference type="Pfam" id="PF01872">
    <property type="entry name" value="RibD_C"/>
    <property type="match status" value="1"/>
</dbReference>